<evidence type="ECO:0000313" key="16">
    <source>
        <dbReference type="Proteomes" id="UP000515203"/>
    </source>
</evidence>
<evidence type="ECO:0000256" key="6">
    <source>
        <dbReference type="ARBA" id="ARBA00022989"/>
    </source>
</evidence>
<evidence type="ECO:0000256" key="13">
    <source>
        <dbReference type="SAM" id="Phobius"/>
    </source>
</evidence>
<evidence type="ECO:0000256" key="11">
    <source>
        <dbReference type="ARBA" id="ARBA00038361"/>
    </source>
</evidence>
<organism evidence="16 17">
    <name type="scientific">Octodon degus</name>
    <name type="common">Degu</name>
    <name type="synonym">Sciurus degus</name>
    <dbReference type="NCBI Taxonomy" id="10160"/>
    <lineage>
        <taxon>Eukaryota</taxon>
        <taxon>Metazoa</taxon>
        <taxon>Chordata</taxon>
        <taxon>Craniata</taxon>
        <taxon>Vertebrata</taxon>
        <taxon>Euteleostomi</taxon>
        <taxon>Mammalia</taxon>
        <taxon>Eutheria</taxon>
        <taxon>Euarchontoglires</taxon>
        <taxon>Glires</taxon>
        <taxon>Rodentia</taxon>
        <taxon>Hystricomorpha</taxon>
        <taxon>Octodontidae</taxon>
        <taxon>Octodon</taxon>
    </lineage>
</organism>
<sequence length="697" mass="76194">MLLLVALMSSLLGGSGAWLHGYKITVERSVTVQEGLCILVPCTFSYPEDSQNFYPVYGYWFKEPTNTESGNPVATNRPDKDLLPSAEGRFRLEGDPREKNCALLIRDAQRRDQGPYFFRVEKGIAVRYNFKENKVLLTVTGLTQKPDVFVPEILVAGQPVTALCVFNWTSEQCPVPAFSWAGSALDWEGIRVPGAPYSLLRLTPGPQDQDSELTCRVDLRRGLNAQRTVRLSVTYSPQHPVISISQDNGAAQEMQENIPYVEVHKDQLVWLLCDADSRPPATLTWELGGRVVSESPPSGPRPLRLELPRVKPEDAGRYTCLAESSLGSKHRTLDLSVQYPPEDLRVTVTQANSTVLEILGNGTSLPVLEGQSLRLVCITHSKPPATLNWILGTQALNPSWLTAPGVLELSRVQLEHEGEVTCHAENPLGSHSVSLRLSVHYAPQVLGPTCSWEAAGLHCSCWSRARPAPSLRWWLGQGLLEGNSSNASFMVTSSASGPWANSSLSLPAGLSSGLRLSCEAQNVHGVHSATVLLLPDETPSSTAFSRGVLVGVCSTALLSLCLIFLLMKVRRTTHSQVATPEPKFSRSSTILDYINVVPKAGALARNRKAKPSNPSQTLSRETHSPLPEKNRAEQPVVSLGSPEPKPYAGPPDSEISPDGLHYAIVNFPGRRPWDTQPPKGTQEEYAEIKFYQGSSEL</sequence>
<evidence type="ECO:0000259" key="15">
    <source>
        <dbReference type="PROSITE" id="PS50835"/>
    </source>
</evidence>
<feature type="region of interest" description="Disordered" evidence="12">
    <location>
        <begin position="604"/>
        <end position="660"/>
    </location>
</feature>
<keyword evidence="16" id="KW-1185">Reference proteome</keyword>
<comment type="similarity">
    <text evidence="11">Belongs to the immunoglobulin superfamily. SIGLEC (sialic acid binding Ig-like lectin) family.</text>
</comment>
<feature type="signal peptide" evidence="14">
    <location>
        <begin position="1"/>
        <end position="17"/>
    </location>
</feature>
<dbReference type="InterPro" id="IPR013783">
    <property type="entry name" value="Ig-like_fold"/>
</dbReference>
<keyword evidence="3 14" id="KW-0732">Signal</keyword>
<keyword evidence="6 13" id="KW-1133">Transmembrane helix</keyword>
<proteinExistence type="inferred from homology"/>
<dbReference type="SUPFAM" id="SSF48726">
    <property type="entry name" value="Immunoglobulin"/>
    <property type="match status" value="5"/>
</dbReference>
<dbReference type="InterPro" id="IPR003598">
    <property type="entry name" value="Ig_sub2"/>
</dbReference>
<dbReference type="GO" id="GO:0031348">
    <property type="term" value="P:negative regulation of defense response"/>
    <property type="evidence" value="ECO:0007669"/>
    <property type="project" value="UniProtKB-ARBA"/>
</dbReference>
<evidence type="ECO:0000256" key="3">
    <source>
        <dbReference type="ARBA" id="ARBA00022729"/>
    </source>
</evidence>
<feature type="chain" id="PRO_5027784509" evidence="14">
    <location>
        <begin position="18"/>
        <end position="697"/>
    </location>
</feature>
<evidence type="ECO:0000256" key="7">
    <source>
        <dbReference type="ARBA" id="ARBA00023136"/>
    </source>
</evidence>
<keyword evidence="7 13" id="KW-0472">Membrane</keyword>
<evidence type="ECO:0000256" key="5">
    <source>
        <dbReference type="ARBA" id="ARBA00022889"/>
    </source>
</evidence>
<dbReference type="GO" id="GO:0030246">
    <property type="term" value="F:carbohydrate binding"/>
    <property type="evidence" value="ECO:0007669"/>
    <property type="project" value="UniProtKB-KW"/>
</dbReference>
<dbReference type="Pfam" id="PF13927">
    <property type="entry name" value="Ig_3"/>
    <property type="match status" value="1"/>
</dbReference>
<evidence type="ECO:0000256" key="8">
    <source>
        <dbReference type="ARBA" id="ARBA00023157"/>
    </source>
</evidence>
<dbReference type="Proteomes" id="UP000515203">
    <property type="component" value="Unplaced"/>
</dbReference>
<dbReference type="InterPro" id="IPR036179">
    <property type="entry name" value="Ig-like_dom_sf"/>
</dbReference>
<evidence type="ECO:0000256" key="12">
    <source>
        <dbReference type="SAM" id="MobiDB-lite"/>
    </source>
</evidence>
<dbReference type="PROSITE" id="PS50835">
    <property type="entry name" value="IG_LIKE"/>
    <property type="match status" value="2"/>
</dbReference>
<evidence type="ECO:0000313" key="17">
    <source>
        <dbReference type="RefSeq" id="XP_004644729.1"/>
    </source>
</evidence>
<dbReference type="GO" id="GO:0033691">
    <property type="term" value="F:sialic acid binding"/>
    <property type="evidence" value="ECO:0007669"/>
    <property type="project" value="TreeGrafter"/>
</dbReference>
<keyword evidence="9" id="KW-0325">Glycoprotein</keyword>
<evidence type="ECO:0000256" key="9">
    <source>
        <dbReference type="ARBA" id="ARBA00023180"/>
    </source>
</evidence>
<evidence type="ECO:0000256" key="10">
    <source>
        <dbReference type="ARBA" id="ARBA00023319"/>
    </source>
</evidence>
<feature type="domain" description="Ig-like" evidence="15">
    <location>
        <begin position="240"/>
        <end position="336"/>
    </location>
</feature>
<keyword evidence="10" id="KW-0393">Immunoglobulin domain</keyword>
<reference evidence="17" key="1">
    <citation type="submission" date="2025-08" db="UniProtKB">
        <authorList>
            <consortium name="RefSeq"/>
        </authorList>
    </citation>
    <scope>IDENTIFICATION</scope>
</reference>
<gene>
    <name evidence="17" type="primary">Siglec10</name>
</gene>
<dbReference type="PANTHER" id="PTHR12035:SF115">
    <property type="entry name" value="SIALIC ACID-BINDING IG-LIKE LECTIN 10"/>
    <property type="match status" value="1"/>
</dbReference>
<dbReference type="GO" id="GO:0005886">
    <property type="term" value="C:plasma membrane"/>
    <property type="evidence" value="ECO:0007669"/>
    <property type="project" value="TreeGrafter"/>
</dbReference>
<dbReference type="GeneID" id="101560432"/>
<dbReference type="InterPro" id="IPR013106">
    <property type="entry name" value="Ig_V-set"/>
</dbReference>
<accession>A0A6P3FDV3</accession>
<dbReference type="PANTHER" id="PTHR12035">
    <property type="entry name" value="SIALIC ACID BINDING IMMUNOGLOBULIN-LIKE LECTIN"/>
    <property type="match status" value="1"/>
</dbReference>
<dbReference type="Pfam" id="PF07686">
    <property type="entry name" value="V-set"/>
    <property type="match status" value="1"/>
</dbReference>
<dbReference type="OrthoDB" id="10039395at2759"/>
<dbReference type="CTD" id="89790"/>
<dbReference type="Pfam" id="PF13895">
    <property type="entry name" value="Ig_2"/>
    <property type="match status" value="1"/>
</dbReference>
<comment type="subcellular location">
    <subcellularLocation>
        <location evidence="1">Membrane</location>
        <topology evidence="1">Single-pass type I membrane protein</topology>
    </subcellularLocation>
</comment>
<dbReference type="SMART" id="SM00409">
    <property type="entry name" value="IG"/>
    <property type="match status" value="3"/>
</dbReference>
<evidence type="ECO:0000256" key="1">
    <source>
        <dbReference type="ARBA" id="ARBA00004479"/>
    </source>
</evidence>
<feature type="compositionally biased region" description="Basic and acidic residues" evidence="12">
    <location>
        <begin position="620"/>
        <end position="632"/>
    </location>
</feature>
<keyword evidence="8" id="KW-1015">Disulfide bond</keyword>
<evidence type="ECO:0000256" key="4">
    <source>
        <dbReference type="ARBA" id="ARBA00022734"/>
    </source>
</evidence>
<dbReference type="CDD" id="cd00096">
    <property type="entry name" value="Ig"/>
    <property type="match status" value="1"/>
</dbReference>
<protein>
    <submittedName>
        <fullName evidence="17">Sialic acid-binding Ig-like lectin 10</fullName>
    </submittedName>
</protein>
<keyword evidence="2 13" id="KW-0812">Transmembrane</keyword>
<name>A0A6P3FDV3_OCTDE</name>
<evidence type="ECO:0000256" key="2">
    <source>
        <dbReference type="ARBA" id="ARBA00022692"/>
    </source>
</evidence>
<dbReference type="SMART" id="SM00408">
    <property type="entry name" value="IGc2"/>
    <property type="match status" value="2"/>
</dbReference>
<dbReference type="InParanoid" id="A0A6P3FDV3"/>
<dbReference type="InterPro" id="IPR007110">
    <property type="entry name" value="Ig-like_dom"/>
</dbReference>
<dbReference type="AlphaFoldDB" id="A0A6P3FDV3"/>
<dbReference type="InterPro" id="IPR051036">
    <property type="entry name" value="SIGLEC"/>
</dbReference>
<dbReference type="GO" id="GO:0007155">
    <property type="term" value="P:cell adhesion"/>
    <property type="evidence" value="ECO:0007669"/>
    <property type="project" value="UniProtKB-KW"/>
</dbReference>
<keyword evidence="4" id="KW-0430">Lectin</keyword>
<evidence type="ECO:0000256" key="14">
    <source>
        <dbReference type="SAM" id="SignalP"/>
    </source>
</evidence>
<dbReference type="RefSeq" id="XP_004644729.1">
    <property type="nucleotide sequence ID" value="XM_004644672.2"/>
</dbReference>
<dbReference type="Gene3D" id="2.60.40.10">
    <property type="entry name" value="Immunoglobulins"/>
    <property type="match status" value="4"/>
</dbReference>
<feature type="transmembrane region" description="Helical" evidence="13">
    <location>
        <begin position="548"/>
        <end position="567"/>
    </location>
</feature>
<dbReference type="FunFam" id="2.60.40.10:FF:000829">
    <property type="entry name" value="Sialic acid-binding Ig-like lectin 8"/>
    <property type="match status" value="1"/>
</dbReference>
<keyword evidence="5" id="KW-0130">Cell adhesion</keyword>
<dbReference type="FunCoup" id="A0A6P3FDV3">
    <property type="interactions" value="518"/>
</dbReference>
<dbReference type="InterPro" id="IPR003599">
    <property type="entry name" value="Ig_sub"/>
</dbReference>
<feature type="domain" description="Ig-like" evidence="15">
    <location>
        <begin position="341"/>
        <end position="438"/>
    </location>
</feature>